<proteinExistence type="predicted"/>
<evidence type="ECO:0000313" key="2">
    <source>
        <dbReference type="Proteomes" id="UP000014680"/>
    </source>
</evidence>
<name>A0A0A1UGQ9_ENTIV</name>
<accession>A0A0A1UGQ9</accession>
<dbReference type="OMA" id="TMNSEIN"/>
<dbReference type="GeneID" id="14893999"/>
<dbReference type="EMBL" id="KB206169">
    <property type="protein sequence ID" value="ELP95064.1"/>
    <property type="molecule type" value="Genomic_DNA"/>
</dbReference>
<reference evidence="1 2" key="1">
    <citation type="submission" date="2012-10" db="EMBL/GenBank/DDBJ databases">
        <authorList>
            <person name="Zafar N."/>
            <person name="Inman J."/>
            <person name="Hall N."/>
            <person name="Lorenzi H."/>
            <person name="Caler E."/>
        </authorList>
    </citation>
    <scope>NUCLEOTIDE SEQUENCE [LARGE SCALE GENOMIC DNA]</scope>
    <source>
        <strain evidence="1 2">IP1</strain>
    </source>
</reference>
<evidence type="ECO:0000313" key="1">
    <source>
        <dbReference type="EMBL" id="ELP95064.1"/>
    </source>
</evidence>
<dbReference type="KEGG" id="eiv:EIN_253280"/>
<dbReference type="Gene3D" id="3.80.10.10">
    <property type="entry name" value="Ribonuclease Inhibitor"/>
    <property type="match status" value="1"/>
</dbReference>
<dbReference type="VEuPathDB" id="AmoebaDB:EIN_253280"/>
<dbReference type="OrthoDB" id="27703at2759"/>
<organism evidence="1 2">
    <name type="scientific">Entamoeba invadens IP1</name>
    <dbReference type="NCBI Taxonomy" id="370355"/>
    <lineage>
        <taxon>Eukaryota</taxon>
        <taxon>Amoebozoa</taxon>
        <taxon>Evosea</taxon>
        <taxon>Archamoebae</taxon>
        <taxon>Mastigamoebida</taxon>
        <taxon>Entamoebidae</taxon>
        <taxon>Entamoeba</taxon>
    </lineage>
</organism>
<sequence length="472" mass="54530">MKTLLERVYMMNVVLYIETMSTLKKLIQINKKCYLTCQDMYSSPFKLDYTSEDLITLFSLFPKLHTLYCDASVFPTTTSNINKEGMFSVKESDYITRKLGDMDLCVTAKAKNDANSLAFIYCYADNIKTLSYRKSIGLYEYYPPLDLSLMTSLKRFECSDEFLLTTLPPKKINQKLEEIVIFLDTFMESYQNTLVTSYANVHFRVILYLQELTFDQFQLWDYLTKKFNVTTQFVIFCNNNNLPCNIIKKHVYLHAKGNALVLDPNTMNSEINEIIQWYGPFSVAVNGNVDMVYKENESHNVFSFEGLDGVFVLSIRNMKHRNGVDYILPHTVHTLSIYQCKSVVHLLNLNTLNITSIDLFSLGRIESIHLPKSVKQVRIDQLYSLSSIVGIKECKLDSFACFTCPQLTELDLVNVERVMIYNCRELAKINTSGNITMTYLSLNKCPNLKGMYFPKSLKEMHTQWDLKLSGLL</sequence>
<dbReference type="Proteomes" id="UP000014680">
    <property type="component" value="Unassembled WGS sequence"/>
</dbReference>
<keyword evidence="2" id="KW-1185">Reference proteome</keyword>
<dbReference type="AlphaFoldDB" id="A0A0A1UGQ9"/>
<dbReference type="InterPro" id="IPR032675">
    <property type="entry name" value="LRR_dom_sf"/>
</dbReference>
<gene>
    <name evidence="1" type="ORF">EIN_253280</name>
</gene>
<dbReference type="RefSeq" id="XP_004261835.1">
    <property type="nucleotide sequence ID" value="XM_004261787.1"/>
</dbReference>
<protein>
    <submittedName>
        <fullName evidence="1">Uncharacterized protein</fullName>
    </submittedName>
</protein>